<name>A0A139B077_GONPJ</name>
<dbReference type="InterPro" id="IPR024078">
    <property type="entry name" value="LmbE-like_dom_sf"/>
</dbReference>
<dbReference type="STRING" id="1344416.A0A139B077"/>
<evidence type="ECO:0000256" key="1">
    <source>
        <dbReference type="SAM" id="SignalP"/>
    </source>
</evidence>
<dbReference type="AlphaFoldDB" id="A0A139B077"/>
<dbReference type="EMBL" id="KQ965731">
    <property type="protein sequence ID" value="KXS22402.1"/>
    <property type="molecule type" value="Genomic_DNA"/>
</dbReference>
<dbReference type="OrthoDB" id="203440at2759"/>
<feature type="signal peptide" evidence="1">
    <location>
        <begin position="1"/>
        <end position="20"/>
    </location>
</feature>
<evidence type="ECO:0000313" key="2">
    <source>
        <dbReference type="EMBL" id="KXS22402.1"/>
    </source>
</evidence>
<feature type="chain" id="PRO_5007296538" evidence="1">
    <location>
        <begin position="21"/>
        <end position="287"/>
    </location>
</feature>
<sequence length="287" mass="30800">MKVTPAVLVSCICLFGAAAALPLRRRQGAISSGCSLNIVAHEDDDLLFIKWVLRAGLRGSVPPDIFNDIQAGRCTRTVFITAGDNNRGETYWMGREAGTRAAYSTMPNVTDAWATTTAVIGGTNVRVQTLNNTVPSSSLQKLYQGKISTIQTVDGSNTFTKAELTALLTGIIVDYAPNLIRAQDFTGTFGNGDHSDHLSASFFVRDAAQGFTGVDYTITSYMQYATSARPINLSGAELDSKTNAWDAYTAFDSLTCGSPPNCTGKDYAIWIPRRYTTSSTDVKAGTA</sequence>
<evidence type="ECO:0000313" key="3">
    <source>
        <dbReference type="Proteomes" id="UP000070544"/>
    </source>
</evidence>
<keyword evidence="3" id="KW-1185">Reference proteome</keyword>
<protein>
    <submittedName>
        <fullName evidence="2">Uncharacterized protein</fullName>
    </submittedName>
</protein>
<organism evidence="2 3">
    <name type="scientific">Gonapodya prolifera (strain JEL478)</name>
    <name type="common">Monoblepharis prolifera</name>
    <dbReference type="NCBI Taxonomy" id="1344416"/>
    <lineage>
        <taxon>Eukaryota</taxon>
        <taxon>Fungi</taxon>
        <taxon>Fungi incertae sedis</taxon>
        <taxon>Chytridiomycota</taxon>
        <taxon>Chytridiomycota incertae sedis</taxon>
        <taxon>Monoblepharidomycetes</taxon>
        <taxon>Monoblepharidales</taxon>
        <taxon>Gonapodyaceae</taxon>
        <taxon>Gonapodya</taxon>
    </lineage>
</organism>
<accession>A0A139B077</accession>
<proteinExistence type="predicted"/>
<dbReference type="Proteomes" id="UP000070544">
    <property type="component" value="Unassembled WGS sequence"/>
</dbReference>
<dbReference type="Gene3D" id="3.40.50.10320">
    <property type="entry name" value="LmbE-like"/>
    <property type="match status" value="1"/>
</dbReference>
<keyword evidence="1" id="KW-0732">Signal</keyword>
<dbReference type="OMA" id="KLWQSEI"/>
<gene>
    <name evidence="2" type="ORF">M427DRAFT_26965</name>
</gene>
<reference evidence="2 3" key="1">
    <citation type="journal article" date="2015" name="Genome Biol. Evol.">
        <title>Phylogenomic analyses indicate that early fungi evolved digesting cell walls of algal ancestors of land plants.</title>
        <authorList>
            <person name="Chang Y."/>
            <person name="Wang S."/>
            <person name="Sekimoto S."/>
            <person name="Aerts A.L."/>
            <person name="Choi C."/>
            <person name="Clum A."/>
            <person name="LaButti K.M."/>
            <person name="Lindquist E.A."/>
            <person name="Yee Ngan C."/>
            <person name="Ohm R.A."/>
            <person name="Salamov A.A."/>
            <person name="Grigoriev I.V."/>
            <person name="Spatafora J.W."/>
            <person name="Berbee M.L."/>
        </authorList>
    </citation>
    <scope>NUCLEOTIDE SEQUENCE [LARGE SCALE GENOMIC DNA]</scope>
    <source>
        <strain evidence="2 3">JEL478</strain>
    </source>
</reference>